<feature type="modified residue" description="N6-(pyridoxal phosphate)lysine" evidence="7">
    <location>
        <position position="283"/>
    </location>
</feature>
<dbReference type="PANTHER" id="PTHR42684:SF17">
    <property type="entry name" value="ADENOSYLMETHIONINE-8-AMINO-7-OXONONANOATE AMINOTRANSFERASE"/>
    <property type="match status" value="1"/>
</dbReference>
<dbReference type="HAMAP" id="MF_00834">
    <property type="entry name" value="BioA"/>
    <property type="match status" value="1"/>
</dbReference>
<dbReference type="Pfam" id="PF00202">
    <property type="entry name" value="Aminotran_3"/>
    <property type="match status" value="1"/>
</dbReference>
<name>A0ABX1Y3R4_9BACL</name>
<proteinExistence type="inferred from homology"/>
<evidence type="ECO:0000313" key="9">
    <source>
        <dbReference type="Proteomes" id="UP000616779"/>
    </source>
</evidence>
<evidence type="ECO:0000313" key="8">
    <source>
        <dbReference type="EMBL" id="NOU74871.1"/>
    </source>
</evidence>
<dbReference type="PROSITE" id="PS00600">
    <property type="entry name" value="AA_TRANSFER_CLASS_3"/>
    <property type="match status" value="1"/>
</dbReference>
<feature type="binding site" evidence="7">
    <location>
        <begin position="117"/>
        <end position="118"/>
    </location>
    <ligand>
        <name>pyridoxal 5'-phosphate</name>
        <dbReference type="ChEBI" id="CHEBI:597326"/>
    </ligand>
</feature>
<dbReference type="PIRSF" id="PIRSF000521">
    <property type="entry name" value="Transaminase_4ab_Lys_Orn"/>
    <property type="match status" value="1"/>
</dbReference>
<comment type="caution">
    <text evidence="7">Lacks conserved residue(s) required for the propagation of feature annotation.</text>
</comment>
<feature type="binding site" evidence="7">
    <location>
        <begin position="319"/>
        <end position="320"/>
    </location>
    <ligand>
        <name>pyridoxal 5'-phosphate</name>
        <dbReference type="ChEBI" id="CHEBI:597326"/>
    </ligand>
</feature>
<evidence type="ECO:0000256" key="7">
    <source>
        <dbReference type="HAMAP-Rule" id="MF_00834"/>
    </source>
</evidence>
<dbReference type="CDD" id="cd00610">
    <property type="entry name" value="OAT_like"/>
    <property type="match status" value="1"/>
</dbReference>
<keyword evidence="5 7" id="KW-0093">Biotin biosynthesis</keyword>
<feature type="site" description="Participates in the substrate recognition with KAPA and in a stacking interaction with the adenine ring of SAM" evidence="7">
    <location>
        <position position="20"/>
    </location>
</feature>
<keyword evidence="9" id="KW-1185">Reference proteome</keyword>
<comment type="function">
    <text evidence="7">Catalyzes the transfer of the alpha-amino group from S-adenosyl-L-methionine (SAM) to 7-keto-8-aminopelargonic acid (KAPA) to form 7,8-diaminopelargonic acid (DAPA). It is the only aminotransferase known to utilize SAM as an amino donor.</text>
</comment>
<keyword evidence="3 7" id="KW-0808">Transferase</keyword>
<feature type="binding site" evidence="7">
    <location>
        <position position="150"/>
    </location>
    <ligand>
        <name>substrate</name>
    </ligand>
</feature>
<dbReference type="GO" id="GO:0004015">
    <property type="term" value="F:adenosylmethionine-8-amino-7-oxononanoate transaminase activity"/>
    <property type="evidence" value="ECO:0007669"/>
    <property type="project" value="UniProtKB-EC"/>
</dbReference>
<comment type="subunit">
    <text evidence="7">Homodimer.</text>
</comment>
<dbReference type="InterPro" id="IPR015422">
    <property type="entry name" value="PyrdxlP-dep_Trfase_small"/>
</dbReference>
<evidence type="ECO:0000256" key="4">
    <source>
        <dbReference type="ARBA" id="ARBA00022691"/>
    </source>
</evidence>
<dbReference type="SUPFAM" id="SSF53383">
    <property type="entry name" value="PLP-dependent transferases"/>
    <property type="match status" value="1"/>
</dbReference>
<evidence type="ECO:0000256" key="1">
    <source>
        <dbReference type="ARBA" id="ARBA00001933"/>
    </source>
</evidence>
<dbReference type="EMBL" id="WHOA01000190">
    <property type="protein sequence ID" value="NOU74871.1"/>
    <property type="molecule type" value="Genomic_DNA"/>
</dbReference>
<sequence length="453" mass="49617">MITHYERLAATNKSHLWHPFTQMKDYNNADPLIIERGEGIMLYDVQGRAYYDGFSSVWLNVHGHNVPELNQAIADQLGRVAHSTLLGMANIPAIELAEKLVGIAPKGLSKVFYSDSGATGVEIAIKMAFQYWHNQGARGKTTFITMNQAYHGDTIGAVSVGAIPLYHDVFRPMLFPSHVIPYPYAYRHEGGAAEALEATITALRKLLETSADEIAALIVEPIVQGASGIIVMPPGCLREMAALCRKYDVLLIADEVATGFGRTGAMFACDLENVSPDLMVVGKGLTGGYLPVAATLATDEIYTAFYADYQEQKTFFHGHSYTGNPLGCAVALASLKLFEERNIIEVVRAKASFVENKLAALKERPHIGDIRQKGLMIGIELVRDKNSREPYDWVERIGVRTSMRARELGMLTRPLGNVIVFIPPLVSTEAELESMTDILAESIVDVTEGSAIS</sequence>
<dbReference type="InterPro" id="IPR015421">
    <property type="entry name" value="PyrdxlP-dep_Trfase_major"/>
</dbReference>
<keyword evidence="7" id="KW-0963">Cytoplasm</keyword>
<keyword evidence="2 7" id="KW-0032">Aminotransferase</keyword>
<comment type="caution">
    <text evidence="8">The sequence shown here is derived from an EMBL/GenBank/DDBJ whole genome shotgun (WGS) entry which is preliminary data.</text>
</comment>
<gene>
    <name evidence="7 8" type="primary">bioA</name>
    <name evidence="8" type="ORF">GC098_26375</name>
</gene>
<dbReference type="InterPro" id="IPR005815">
    <property type="entry name" value="BioA"/>
</dbReference>
<comment type="subcellular location">
    <subcellularLocation>
        <location evidence="7">Cytoplasm</location>
    </subcellularLocation>
</comment>
<accession>A0ABX1Y3R4</accession>
<comment type="similarity">
    <text evidence="7">Belongs to the class-III pyridoxal-phosphate-dependent aminotransferase family. BioA subfamily.</text>
</comment>
<keyword evidence="4 7" id="KW-0949">S-adenosyl-L-methionine</keyword>
<dbReference type="EC" id="2.6.1.62" evidence="7"/>
<feature type="binding site" evidence="7">
    <location>
        <position position="318"/>
    </location>
    <ligand>
        <name>substrate</name>
    </ligand>
</feature>
<feature type="binding site" evidence="7">
    <location>
        <position position="283"/>
    </location>
    <ligand>
        <name>substrate</name>
    </ligand>
</feature>
<dbReference type="InterPro" id="IPR049704">
    <property type="entry name" value="Aminotrans_3_PPA_site"/>
</dbReference>
<keyword evidence="6 7" id="KW-0663">Pyridoxal phosphate</keyword>
<dbReference type="PANTHER" id="PTHR42684">
    <property type="entry name" value="ADENOSYLMETHIONINE-8-AMINO-7-OXONONANOATE AMINOTRANSFERASE"/>
    <property type="match status" value="1"/>
</dbReference>
<evidence type="ECO:0000256" key="3">
    <source>
        <dbReference type="ARBA" id="ARBA00022679"/>
    </source>
</evidence>
<dbReference type="Gene3D" id="3.90.1150.10">
    <property type="entry name" value="Aspartate Aminotransferase, domain 1"/>
    <property type="match status" value="1"/>
</dbReference>
<reference evidence="8 9" key="1">
    <citation type="submission" date="2019-10" db="EMBL/GenBank/DDBJ databases">
        <title>Description of Paenibacillus terrestris sp. nov.</title>
        <authorList>
            <person name="Carlier A."/>
            <person name="Qi S."/>
        </authorList>
    </citation>
    <scope>NUCLEOTIDE SEQUENCE [LARGE SCALE GENOMIC DNA]</scope>
    <source>
        <strain evidence="8 9">LMG 31458</strain>
    </source>
</reference>
<evidence type="ECO:0000256" key="2">
    <source>
        <dbReference type="ARBA" id="ARBA00022576"/>
    </source>
</evidence>
<feature type="binding site" evidence="7">
    <location>
        <position position="413"/>
    </location>
    <ligand>
        <name>substrate</name>
    </ligand>
</feature>
<comment type="cofactor">
    <cofactor evidence="1 7">
        <name>pyridoxal 5'-phosphate</name>
        <dbReference type="ChEBI" id="CHEBI:597326"/>
    </cofactor>
</comment>
<dbReference type="InterPro" id="IPR005814">
    <property type="entry name" value="Aminotrans_3"/>
</dbReference>
<dbReference type="RefSeq" id="WP_171646264.1">
    <property type="nucleotide sequence ID" value="NZ_WHOA01000190.1"/>
</dbReference>
<organism evidence="8 9">
    <name type="scientific">Paenibacillus phytorum</name>
    <dbReference type="NCBI Taxonomy" id="2654977"/>
    <lineage>
        <taxon>Bacteria</taxon>
        <taxon>Bacillati</taxon>
        <taxon>Bacillota</taxon>
        <taxon>Bacilli</taxon>
        <taxon>Bacillales</taxon>
        <taxon>Paenibacillaceae</taxon>
        <taxon>Paenibacillus</taxon>
    </lineage>
</organism>
<dbReference type="InterPro" id="IPR015424">
    <property type="entry name" value="PyrdxlP-dep_Trfase"/>
</dbReference>
<evidence type="ECO:0000256" key="5">
    <source>
        <dbReference type="ARBA" id="ARBA00022756"/>
    </source>
</evidence>
<protein>
    <recommendedName>
        <fullName evidence="7">Adenosylmethionine-8-amino-7-oxononanoate aminotransferase</fullName>
        <ecNumber evidence="7">2.6.1.62</ecNumber>
    </recommendedName>
    <alternativeName>
        <fullName evidence="7">7,8-diamino-pelargonic acid aminotransferase</fullName>
        <shortName evidence="7">DAPA AT</shortName>
        <shortName evidence="7">DAPA aminotransferase</shortName>
    </alternativeName>
    <alternativeName>
        <fullName evidence="7">7,8-diaminononanoate synthase</fullName>
        <shortName evidence="7">DANS</shortName>
    </alternativeName>
    <alternativeName>
        <fullName evidence="7">Diaminopelargonic acid synthase</fullName>
    </alternativeName>
</protein>
<comment type="pathway">
    <text evidence="7">Cofactor biosynthesis; biotin biosynthesis; 7,8-diaminononanoate from 8-amino-7-oxononanoate (SAM route): step 1/1.</text>
</comment>
<dbReference type="Gene3D" id="3.40.640.10">
    <property type="entry name" value="Type I PLP-dependent aspartate aminotransferase-like (Major domain)"/>
    <property type="match status" value="1"/>
</dbReference>
<feature type="binding site" evidence="7">
    <location>
        <position position="254"/>
    </location>
    <ligand>
        <name>pyridoxal 5'-phosphate</name>
        <dbReference type="ChEBI" id="CHEBI:597326"/>
    </ligand>
</feature>
<comment type="catalytic activity">
    <reaction evidence="7">
        <text>(8S)-8-amino-7-oxononanoate + S-adenosyl-L-methionine = S-adenosyl-4-methylsulfanyl-2-oxobutanoate + (7R,8S)-7,8-diammoniononanoate</text>
        <dbReference type="Rhea" id="RHEA:16861"/>
        <dbReference type="ChEBI" id="CHEBI:16490"/>
        <dbReference type="ChEBI" id="CHEBI:59789"/>
        <dbReference type="ChEBI" id="CHEBI:149468"/>
        <dbReference type="ChEBI" id="CHEBI:149469"/>
        <dbReference type="EC" id="2.6.1.62"/>
    </reaction>
</comment>
<dbReference type="Proteomes" id="UP000616779">
    <property type="component" value="Unassembled WGS sequence"/>
</dbReference>
<evidence type="ECO:0000256" key="6">
    <source>
        <dbReference type="ARBA" id="ARBA00022898"/>
    </source>
</evidence>
<dbReference type="NCBIfam" id="TIGR00508">
    <property type="entry name" value="bioA"/>
    <property type="match status" value="1"/>
</dbReference>